<dbReference type="AlphaFoldDB" id="A0A455SW62"/>
<protein>
    <submittedName>
        <fullName evidence="1">Uncharacterized protein</fullName>
    </submittedName>
</protein>
<proteinExistence type="predicted"/>
<organism evidence="1">
    <name type="scientific">Thermosporothrix sp. COM3</name>
    <dbReference type="NCBI Taxonomy" id="2490863"/>
    <lineage>
        <taxon>Bacteria</taxon>
        <taxon>Bacillati</taxon>
        <taxon>Chloroflexota</taxon>
        <taxon>Ktedonobacteria</taxon>
        <taxon>Ktedonobacterales</taxon>
        <taxon>Thermosporotrichaceae</taxon>
        <taxon>Thermosporothrix</taxon>
    </lineage>
</organism>
<accession>A0A455SW62</accession>
<reference evidence="1" key="1">
    <citation type="submission" date="2018-12" db="EMBL/GenBank/DDBJ databases">
        <title>Novel natural products biosynthetic potential of the class Ktedonobacteria.</title>
        <authorList>
            <person name="Zheng Y."/>
            <person name="Saitou A."/>
            <person name="Wang C.M."/>
            <person name="Toyoda A."/>
            <person name="Minakuchi Y."/>
            <person name="Sekiguchi Y."/>
            <person name="Ueda K."/>
            <person name="Takano H."/>
            <person name="Sakai Y."/>
            <person name="Yokota A."/>
            <person name="Yabe S."/>
        </authorList>
    </citation>
    <scope>NUCLEOTIDE SEQUENCE</scope>
    <source>
        <strain evidence="1">COM3</strain>
    </source>
</reference>
<name>A0A455SW62_9CHLR</name>
<evidence type="ECO:0000313" key="1">
    <source>
        <dbReference type="EMBL" id="BBH91768.1"/>
    </source>
</evidence>
<gene>
    <name evidence="1" type="ORF">KTC_65190</name>
</gene>
<sequence>MIRPKYPIFCDNISHFTDFSIFLTLSGKIVKMAFSISDQGIAYAGAKRTCGAFSNGAAGLGE</sequence>
<dbReference type="EMBL" id="AP019376">
    <property type="protein sequence ID" value="BBH91768.1"/>
    <property type="molecule type" value="Genomic_DNA"/>
</dbReference>